<dbReference type="GO" id="GO:0010468">
    <property type="term" value="P:regulation of gene expression"/>
    <property type="evidence" value="ECO:0007669"/>
    <property type="project" value="TreeGrafter"/>
</dbReference>
<feature type="domain" description="C2H2-type" evidence="9">
    <location>
        <begin position="332"/>
        <end position="359"/>
    </location>
</feature>
<accession>A0A9D3MVK6</accession>
<dbReference type="SUPFAM" id="SSF57667">
    <property type="entry name" value="beta-beta-alpha zinc fingers"/>
    <property type="match status" value="3"/>
</dbReference>
<dbReference type="PANTHER" id="PTHR16515:SF49">
    <property type="entry name" value="GASTRULA ZINC FINGER PROTEIN XLCGF49.1-LIKE-RELATED"/>
    <property type="match status" value="1"/>
</dbReference>
<reference evidence="10" key="1">
    <citation type="submission" date="2021-01" db="EMBL/GenBank/DDBJ databases">
        <title>A chromosome-scale assembly of European eel, Anguilla anguilla.</title>
        <authorList>
            <person name="Henkel C."/>
            <person name="Jong-Raadsen S.A."/>
            <person name="Dufour S."/>
            <person name="Weltzien F.-A."/>
            <person name="Palstra A.P."/>
            <person name="Pelster B."/>
            <person name="Spaink H.P."/>
            <person name="Van Den Thillart G.E."/>
            <person name="Jansen H."/>
            <person name="Zahm M."/>
            <person name="Klopp C."/>
            <person name="Cedric C."/>
            <person name="Louis A."/>
            <person name="Berthelot C."/>
            <person name="Parey E."/>
            <person name="Roest Crollius H."/>
            <person name="Montfort J."/>
            <person name="Robinson-Rechavi M."/>
            <person name="Bucao C."/>
            <person name="Bouchez O."/>
            <person name="Gislard M."/>
            <person name="Lluch J."/>
            <person name="Milhes M."/>
            <person name="Lampietro C."/>
            <person name="Lopez Roques C."/>
            <person name="Donnadieu C."/>
            <person name="Braasch I."/>
            <person name="Desvignes T."/>
            <person name="Postlethwait J."/>
            <person name="Bobe J."/>
            <person name="Guiguen Y."/>
            <person name="Dirks R."/>
        </authorList>
    </citation>
    <scope>NUCLEOTIDE SEQUENCE</scope>
    <source>
        <strain evidence="10">Tag_6206</strain>
        <tissue evidence="10">Liver</tissue>
    </source>
</reference>
<feature type="domain" description="C2H2-type" evidence="9">
    <location>
        <begin position="248"/>
        <end position="275"/>
    </location>
</feature>
<dbReference type="PROSITE" id="PS00028">
    <property type="entry name" value="ZINC_FINGER_C2H2_1"/>
    <property type="match status" value="5"/>
</dbReference>
<gene>
    <name evidence="10" type="ORF">ANANG_G00001270</name>
</gene>
<keyword evidence="11" id="KW-1185">Reference proteome</keyword>
<evidence type="ECO:0000256" key="5">
    <source>
        <dbReference type="ARBA" id="ARBA00022833"/>
    </source>
</evidence>
<keyword evidence="2" id="KW-0479">Metal-binding</keyword>
<evidence type="ECO:0000256" key="3">
    <source>
        <dbReference type="ARBA" id="ARBA00022737"/>
    </source>
</evidence>
<evidence type="ECO:0000313" key="11">
    <source>
        <dbReference type="Proteomes" id="UP001044222"/>
    </source>
</evidence>
<dbReference type="InterPro" id="IPR050331">
    <property type="entry name" value="Zinc_finger"/>
</dbReference>
<dbReference type="InterPro" id="IPR036236">
    <property type="entry name" value="Znf_C2H2_sf"/>
</dbReference>
<dbReference type="EMBL" id="JAFIRN010000001">
    <property type="protein sequence ID" value="KAG5855871.1"/>
    <property type="molecule type" value="Genomic_DNA"/>
</dbReference>
<keyword evidence="5" id="KW-0862">Zinc</keyword>
<dbReference type="GO" id="GO:0005634">
    <property type="term" value="C:nucleus"/>
    <property type="evidence" value="ECO:0007669"/>
    <property type="project" value="UniProtKB-SubCell"/>
</dbReference>
<evidence type="ECO:0000256" key="4">
    <source>
        <dbReference type="ARBA" id="ARBA00022771"/>
    </source>
</evidence>
<comment type="subcellular location">
    <subcellularLocation>
        <location evidence="1">Nucleus</location>
    </subcellularLocation>
</comment>
<dbReference type="Proteomes" id="UP001044222">
    <property type="component" value="Unassembled WGS sequence"/>
</dbReference>
<feature type="domain" description="C2H2-type" evidence="9">
    <location>
        <begin position="360"/>
        <end position="386"/>
    </location>
</feature>
<organism evidence="10 11">
    <name type="scientific">Anguilla anguilla</name>
    <name type="common">European freshwater eel</name>
    <name type="synonym">Muraena anguilla</name>
    <dbReference type="NCBI Taxonomy" id="7936"/>
    <lineage>
        <taxon>Eukaryota</taxon>
        <taxon>Metazoa</taxon>
        <taxon>Chordata</taxon>
        <taxon>Craniata</taxon>
        <taxon>Vertebrata</taxon>
        <taxon>Euteleostomi</taxon>
        <taxon>Actinopterygii</taxon>
        <taxon>Neopterygii</taxon>
        <taxon>Teleostei</taxon>
        <taxon>Anguilliformes</taxon>
        <taxon>Anguillidae</taxon>
        <taxon>Anguilla</taxon>
    </lineage>
</organism>
<dbReference type="InterPro" id="IPR013087">
    <property type="entry name" value="Znf_C2H2_type"/>
</dbReference>
<dbReference type="FunFam" id="3.30.160.60:FF:002281">
    <property type="match status" value="1"/>
</dbReference>
<evidence type="ECO:0000256" key="1">
    <source>
        <dbReference type="ARBA" id="ARBA00004123"/>
    </source>
</evidence>
<evidence type="ECO:0000256" key="8">
    <source>
        <dbReference type="SAM" id="MobiDB-lite"/>
    </source>
</evidence>
<dbReference type="AlphaFoldDB" id="A0A9D3MVK6"/>
<name>A0A9D3MVK6_ANGAN</name>
<dbReference type="Pfam" id="PF00096">
    <property type="entry name" value="zf-C2H2"/>
    <property type="match status" value="5"/>
</dbReference>
<evidence type="ECO:0000256" key="6">
    <source>
        <dbReference type="ARBA" id="ARBA00023242"/>
    </source>
</evidence>
<dbReference type="SMART" id="SM00355">
    <property type="entry name" value="ZnF_C2H2"/>
    <property type="match status" value="5"/>
</dbReference>
<keyword evidence="6" id="KW-0539">Nucleus</keyword>
<proteinExistence type="predicted"/>
<feature type="domain" description="C2H2-type" evidence="9">
    <location>
        <begin position="276"/>
        <end position="303"/>
    </location>
</feature>
<protein>
    <recommendedName>
        <fullName evidence="9">C2H2-type domain-containing protein</fullName>
    </recommendedName>
</protein>
<dbReference type="FunFam" id="3.30.160.60:FF:001498">
    <property type="entry name" value="Zinc finger protein 404"/>
    <property type="match status" value="1"/>
</dbReference>
<dbReference type="GO" id="GO:0008270">
    <property type="term" value="F:zinc ion binding"/>
    <property type="evidence" value="ECO:0007669"/>
    <property type="project" value="UniProtKB-KW"/>
</dbReference>
<dbReference type="Gene3D" id="3.30.160.60">
    <property type="entry name" value="Classic Zinc Finger"/>
    <property type="match status" value="4"/>
</dbReference>
<dbReference type="FunFam" id="3.30.160.60:FF:000358">
    <property type="entry name" value="zinc finger protein 24"/>
    <property type="match status" value="1"/>
</dbReference>
<comment type="caution">
    <text evidence="10">The sequence shown here is derived from an EMBL/GenBank/DDBJ whole genome shotgun (WGS) entry which is preliminary data.</text>
</comment>
<dbReference type="PANTHER" id="PTHR16515">
    <property type="entry name" value="PR DOMAIN ZINC FINGER PROTEIN"/>
    <property type="match status" value="1"/>
</dbReference>
<feature type="region of interest" description="Disordered" evidence="8">
    <location>
        <begin position="168"/>
        <end position="194"/>
    </location>
</feature>
<evidence type="ECO:0000256" key="7">
    <source>
        <dbReference type="PROSITE-ProRule" id="PRU00042"/>
    </source>
</evidence>
<dbReference type="PROSITE" id="PS50157">
    <property type="entry name" value="ZINC_FINGER_C2H2_2"/>
    <property type="match status" value="5"/>
</dbReference>
<evidence type="ECO:0000256" key="2">
    <source>
        <dbReference type="ARBA" id="ARBA00022723"/>
    </source>
</evidence>
<evidence type="ECO:0000259" key="9">
    <source>
        <dbReference type="PROSITE" id="PS50157"/>
    </source>
</evidence>
<evidence type="ECO:0000313" key="10">
    <source>
        <dbReference type="EMBL" id="KAG5855871.1"/>
    </source>
</evidence>
<sequence length="386" mass="42960">MERELKTAREYGKKGQEFKDAFATRYCLPAEEEDFRQCVIVEQSGELLSESVIKKERLEEQENSLGSDWRGDILEAQRSVGSDWDSGLNGGVAAEVRPGPGAAPEPFVWAEPELMQGDSEDAYADFRYAGEGGVPGQAEGEAPGAEPFKEELSMQPVWAEEAGLGIGSSHRGRYREETDGRVAQTEAAGSASRGGRIPGPLRACSVRVECLSLQDSGGKRQNAAADEAAVADGSLARAGPTHEQRRPFRCALCPKSFPDQLHLTAHQRNHKRVRQFSCATCGKGFFRKHHLSSHQRTHTGERPYCCRYCGKDYKQLSNLISHQRSHTGERPYGCTQCGKSFHRLDNLKAHQRVHTRVRKFVCSFADCQESFDQKYLFESHQLSHVV</sequence>
<feature type="domain" description="C2H2-type" evidence="9">
    <location>
        <begin position="304"/>
        <end position="331"/>
    </location>
</feature>
<keyword evidence="4 7" id="KW-0863">Zinc-finger</keyword>
<keyword evidence="3" id="KW-0677">Repeat</keyword>